<proteinExistence type="predicted"/>
<dbReference type="AlphaFoldDB" id="A0A3D8P1C1"/>
<evidence type="ECO:0000313" key="3">
    <source>
        <dbReference type="Proteomes" id="UP000256329"/>
    </source>
</evidence>
<dbReference type="SMART" id="SM00748">
    <property type="entry name" value="HEPN"/>
    <property type="match status" value="1"/>
</dbReference>
<name>A0A3D8P1C1_9THEO</name>
<comment type="caution">
    <text evidence="2">The sequence shown here is derived from an EMBL/GenBank/DDBJ whole genome shotgun (WGS) entry which is preliminary data.</text>
</comment>
<dbReference type="OrthoDB" id="9808176at2"/>
<evidence type="ECO:0000313" key="2">
    <source>
        <dbReference type="EMBL" id="RDV81211.1"/>
    </source>
</evidence>
<protein>
    <submittedName>
        <fullName evidence="2">HEPN domain-containing protein</fullName>
    </submittedName>
</protein>
<feature type="domain" description="HEPN" evidence="1">
    <location>
        <begin position="9"/>
        <end position="120"/>
    </location>
</feature>
<dbReference type="Pfam" id="PF05168">
    <property type="entry name" value="HEPN"/>
    <property type="match status" value="1"/>
</dbReference>
<dbReference type="SUPFAM" id="SSF81593">
    <property type="entry name" value="Nucleotidyltransferase substrate binding subunit/domain"/>
    <property type="match status" value="1"/>
</dbReference>
<dbReference type="Proteomes" id="UP000256329">
    <property type="component" value="Unassembled WGS sequence"/>
</dbReference>
<evidence type="ECO:0000259" key="1">
    <source>
        <dbReference type="PROSITE" id="PS50910"/>
    </source>
</evidence>
<accession>A0A3D8P1C1</accession>
<sequence>MPERSADWIRQARRDLEAARRMAQEAFFEWACFAAQQAAEKAVKAAFQKLGGLAWGHSVFELLRALQTKVEVEEELLDCARTLDRFYIPARYPNGFAAGSPFEYFTDREAKDALFCAGRIVEFCESVLAREGKAHRSPEGGS</sequence>
<dbReference type="InterPro" id="IPR007842">
    <property type="entry name" value="HEPN_dom"/>
</dbReference>
<gene>
    <name evidence="2" type="ORF">DXX99_09745</name>
</gene>
<dbReference type="EMBL" id="QSLN01000022">
    <property type="protein sequence ID" value="RDV81211.1"/>
    <property type="molecule type" value="Genomic_DNA"/>
</dbReference>
<keyword evidence="3" id="KW-1185">Reference proteome</keyword>
<organism evidence="2 3">
    <name type="scientific">Ammonifex thiophilus</name>
    <dbReference type="NCBI Taxonomy" id="444093"/>
    <lineage>
        <taxon>Bacteria</taxon>
        <taxon>Bacillati</taxon>
        <taxon>Bacillota</taxon>
        <taxon>Clostridia</taxon>
        <taxon>Thermoanaerobacterales</taxon>
        <taxon>Thermoanaerobacteraceae</taxon>
        <taxon>Ammonifex</taxon>
    </lineage>
</organism>
<dbReference type="Gene3D" id="1.20.120.330">
    <property type="entry name" value="Nucleotidyltransferases domain 2"/>
    <property type="match status" value="1"/>
</dbReference>
<reference evidence="2 3" key="1">
    <citation type="submission" date="2018-08" db="EMBL/GenBank/DDBJ databases">
        <title>Form III RuBisCO-mediated autotrophy in Thermodesulfobium bacteria.</title>
        <authorList>
            <person name="Toshchakov S.V."/>
            <person name="Kublanov I.V."/>
            <person name="Frolov E."/>
            <person name="Bonch-Osmolovskaya E.A."/>
            <person name="Tourova T.P."/>
            <person name="Chernych N.A."/>
            <person name="Lebedinsky A.V."/>
        </authorList>
    </citation>
    <scope>NUCLEOTIDE SEQUENCE [LARGE SCALE GENOMIC DNA]</scope>
    <source>
        <strain evidence="2 3">SR</strain>
    </source>
</reference>
<dbReference type="PROSITE" id="PS50910">
    <property type="entry name" value="HEPN"/>
    <property type="match status" value="1"/>
</dbReference>